<dbReference type="EMBL" id="JAKKUT010000002">
    <property type="protein sequence ID" value="MDG2991442.1"/>
    <property type="molecule type" value="Genomic_DNA"/>
</dbReference>
<protein>
    <submittedName>
        <fullName evidence="1">Ferredoxin</fullName>
    </submittedName>
</protein>
<reference evidence="1" key="2">
    <citation type="submission" date="2022-01" db="EMBL/GenBank/DDBJ databases">
        <authorList>
            <person name="Zivanovic Y."/>
            <person name="Moreira D."/>
            <person name="Lopez-Garcia P."/>
        </authorList>
    </citation>
    <scope>NUCLEOTIDE SEQUENCE</scope>
    <source>
        <strain evidence="1">G9</strain>
    </source>
</reference>
<comment type="caution">
    <text evidence="1">The sequence shown here is derived from an EMBL/GenBank/DDBJ whole genome shotgun (WGS) entry which is preliminary data.</text>
</comment>
<proteinExistence type="predicted"/>
<keyword evidence="2" id="KW-1185">Reference proteome</keyword>
<dbReference type="CDD" id="cd02980">
    <property type="entry name" value="TRX_Fd_family"/>
    <property type="match status" value="1"/>
</dbReference>
<reference evidence="1" key="1">
    <citation type="journal article" date="2022" name="Genome Biol. Evol.">
        <title>A New Gene Family Diagnostic for Intracellular Biomineralization of Amorphous Ca Carbonates by Cyanobacteria.</title>
        <authorList>
            <person name="Benzerara K."/>
            <person name="Duprat E."/>
            <person name="Bitard-Feildel T."/>
            <person name="Caumes G."/>
            <person name="Cassier-Chauvat C."/>
            <person name="Chauvat F."/>
            <person name="Dezi M."/>
            <person name="Diop S.I."/>
            <person name="Gaschignard G."/>
            <person name="Gorgen S."/>
            <person name="Gugger M."/>
            <person name="Lopez-Garcia P."/>
            <person name="Millet M."/>
            <person name="Skouri-Panet F."/>
            <person name="Moreira D."/>
            <person name="Callebaut I."/>
        </authorList>
    </citation>
    <scope>NUCLEOTIDE SEQUENCE</scope>
    <source>
        <strain evidence="1">G9</strain>
    </source>
</reference>
<dbReference type="InterPro" id="IPR036249">
    <property type="entry name" value="Thioredoxin-like_sf"/>
</dbReference>
<evidence type="ECO:0000313" key="1">
    <source>
        <dbReference type="EMBL" id="MDG2991442.1"/>
    </source>
</evidence>
<name>A0ABT6F0T8_9SYNE</name>
<dbReference type="Proteomes" id="UP001154265">
    <property type="component" value="Unassembled WGS sequence"/>
</dbReference>
<dbReference type="Gene3D" id="3.40.30.10">
    <property type="entry name" value="Glutaredoxin"/>
    <property type="match status" value="1"/>
</dbReference>
<gene>
    <name evidence="1" type="ORF">L3556_10945</name>
</gene>
<evidence type="ECO:0000313" key="2">
    <source>
        <dbReference type="Proteomes" id="UP001154265"/>
    </source>
</evidence>
<sequence length="139" mass="15624">MDCLEQAVTCLGINQIQHHLFLCADQTKPLCCDLAVGLESWNYLKQRLRELGLDRPQGEPARCIYRTKANCLRVCQQGPILLIYPDGVWYHSATPPVIEQILQEHLLEGKIVRDYCFAQAPLGPEIVIGVDSSKHNPDG</sequence>
<accession>A0ABT6F0T8</accession>
<dbReference type="SUPFAM" id="SSF52833">
    <property type="entry name" value="Thioredoxin-like"/>
    <property type="match status" value="1"/>
</dbReference>
<dbReference type="RefSeq" id="WP_277867310.1">
    <property type="nucleotide sequence ID" value="NZ_JAKKUT010000002.1"/>
</dbReference>
<organism evidence="1 2">
    <name type="scientific">Candidatus Synechococcus calcipolaris G9</name>
    <dbReference type="NCBI Taxonomy" id="1497997"/>
    <lineage>
        <taxon>Bacteria</taxon>
        <taxon>Bacillati</taxon>
        <taxon>Cyanobacteriota</taxon>
        <taxon>Cyanophyceae</taxon>
        <taxon>Synechococcales</taxon>
        <taxon>Synechococcaceae</taxon>
        <taxon>Synechococcus</taxon>
    </lineage>
</organism>